<dbReference type="EMBL" id="JAAVTX010000002">
    <property type="protein sequence ID" value="NKE44149.1"/>
    <property type="molecule type" value="Genomic_DNA"/>
</dbReference>
<accession>A0ABX1EWB2</accession>
<dbReference type="PANTHER" id="PTHR43344">
    <property type="entry name" value="PHOSPHOSERINE PHOSPHATASE"/>
    <property type="match status" value="1"/>
</dbReference>
<dbReference type="InterPro" id="IPR036412">
    <property type="entry name" value="HAD-like_sf"/>
</dbReference>
<dbReference type="InterPro" id="IPR006385">
    <property type="entry name" value="HAD_hydro_SerB1"/>
</dbReference>
<keyword evidence="5" id="KW-1185">Reference proteome</keyword>
<proteinExistence type="predicted"/>
<dbReference type="PANTHER" id="PTHR43344:SF13">
    <property type="entry name" value="PHOSPHATASE RV3661-RELATED"/>
    <property type="match status" value="1"/>
</dbReference>
<reference evidence="4 5" key="1">
    <citation type="submission" date="2020-03" db="EMBL/GenBank/DDBJ databases">
        <title>Roseomonas selenitidurans sp. nov. isolated from soil.</title>
        <authorList>
            <person name="Liu H."/>
        </authorList>
    </citation>
    <scope>NUCLEOTIDE SEQUENCE [LARGE SCALE GENOMIC DNA]</scope>
    <source>
        <strain evidence="4 5">JCM 15073</strain>
    </source>
</reference>
<keyword evidence="3" id="KW-0460">Magnesium</keyword>
<evidence type="ECO:0000256" key="3">
    <source>
        <dbReference type="ARBA" id="ARBA00022842"/>
    </source>
</evidence>
<dbReference type="InterPro" id="IPR050582">
    <property type="entry name" value="HAD-like_SerB"/>
</dbReference>
<evidence type="ECO:0000313" key="4">
    <source>
        <dbReference type="EMBL" id="NKE44149.1"/>
    </source>
</evidence>
<dbReference type="NCBIfam" id="TIGR01490">
    <property type="entry name" value="HAD-SF-IB-hyp1"/>
    <property type="match status" value="1"/>
</dbReference>
<evidence type="ECO:0000256" key="1">
    <source>
        <dbReference type="ARBA" id="ARBA00022723"/>
    </source>
</evidence>
<dbReference type="SUPFAM" id="SSF56784">
    <property type="entry name" value="HAD-like"/>
    <property type="match status" value="1"/>
</dbReference>
<keyword evidence="1" id="KW-0479">Metal-binding</keyword>
<dbReference type="Pfam" id="PF12710">
    <property type="entry name" value="HAD"/>
    <property type="match status" value="1"/>
</dbReference>
<evidence type="ECO:0000256" key="2">
    <source>
        <dbReference type="ARBA" id="ARBA00022801"/>
    </source>
</evidence>
<dbReference type="NCBIfam" id="TIGR01488">
    <property type="entry name" value="HAD-SF-IB"/>
    <property type="match status" value="1"/>
</dbReference>
<dbReference type="Gene3D" id="3.40.50.1000">
    <property type="entry name" value="HAD superfamily/HAD-like"/>
    <property type="match status" value="1"/>
</dbReference>
<dbReference type="InterPro" id="IPR023214">
    <property type="entry name" value="HAD_sf"/>
</dbReference>
<protein>
    <submittedName>
        <fullName evidence="4">HAD-IB family hydrolase</fullName>
    </submittedName>
</protein>
<sequence>MTMRVAVFDLDGTISRRDLFLVFLLHAARRLGPAHPLQTTLLPLHTLRYGLRRIDNATLKAAFLDAILGGRDRAVLQALAADFATHSLRREVKPAALEAMQRHRQAGDALVLASASLDLYVAPIGAQLGFDATVATRVAWTAEGRLAGSLDGPNLRGAPKLAAVRTLLAARFPQAREFVAYSDHASDIPLMQAACSAVAVDPTPALRRAARAQGWPVVDWSRSHGGTAEALPAPRQAPASAA</sequence>
<dbReference type="GO" id="GO:0016787">
    <property type="term" value="F:hydrolase activity"/>
    <property type="evidence" value="ECO:0007669"/>
    <property type="project" value="UniProtKB-KW"/>
</dbReference>
<evidence type="ECO:0000313" key="5">
    <source>
        <dbReference type="Proteomes" id="UP000765160"/>
    </source>
</evidence>
<dbReference type="Gene3D" id="1.20.1440.100">
    <property type="entry name" value="SG protein - dephosphorylation function"/>
    <property type="match status" value="1"/>
</dbReference>
<organism evidence="4 5">
    <name type="scientific">Falsiroseomonas frigidaquae</name>
    <dbReference type="NCBI Taxonomy" id="487318"/>
    <lineage>
        <taxon>Bacteria</taxon>
        <taxon>Pseudomonadati</taxon>
        <taxon>Pseudomonadota</taxon>
        <taxon>Alphaproteobacteria</taxon>
        <taxon>Acetobacterales</taxon>
        <taxon>Roseomonadaceae</taxon>
        <taxon>Falsiroseomonas</taxon>
    </lineage>
</organism>
<comment type="caution">
    <text evidence="4">The sequence shown here is derived from an EMBL/GenBank/DDBJ whole genome shotgun (WGS) entry which is preliminary data.</text>
</comment>
<dbReference type="Proteomes" id="UP000765160">
    <property type="component" value="Unassembled WGS sequence"/>
</dbReference>
<name>A0ABX1EWB2_9PROT</name>
<keyword evidence="2 4" id="KW-0378">Hydrolase</keyword>
<gene>
    <name evidence="4" type="ORF">HB662_05135</name>
</gene>